<dbReference type="FunFam" id="2.10.230.10:FF:000002">
    <property type="entry name" value="Molecular chaperone DnaJ"/>
    <property type="match status" value="1"/>
</dbReference>
<evidence type="ECO:0000256" key="1">
    <source>
        <dbReference type="ARBA" id="ARBA00022723"/>
    </source>
</evidence>
<dbReference type="InterPro" id="IPR012724">
    <property type="entry name" value="DnaJ"/>
</dbReference>
<dbReference type="PROSITE" id="PS00636">
    <property type="entry name" value="DNAJ_1"/>
    <property type="match status" value="1"/>
</dbReference>
<dbReference type="InterPro" id="IPR001305">
    <property type="entry name" value="HSP_DnaJ_Cys-rich_dom"/>
</dbReference>
<dbReference type="GO" id="GO:0031072">
    <property type="term" value="F:heat shock protein binding"/>
    <property type="evidence" value="ECO:0007669"/>
    <property type="project" value="InterPro"/>
</dbReference>
<dbReference type="InterPro" id="IPR036410">
    <property type="entry name" value="HSP_DnaJ_Cys-rich_dom_sf"/>
</dbReference>
<dbReference type="NCBIfam" id="NF008035">
    <property type="entry name" value="PRK10767.1"/>
    <property type="match status" value="1"/>
</dbReference>
<dbReference type="GO" id="GO:0051082">
    <property type="term" value="F:unfolded protein binding"/>
    <property type="evidence" value="ECO:0007669"/>
    <property type="project" value="InterPro"/>
</dbReference>
<keyword evidence="5" id="KW-0143">Chaperone</keyword>
<keyword evidence="1" id="KW-0479">Metal-binding</keyword>
<dbReference type="GO" id="GO:0005737">
    <property type="term" value="C:cytoplasm"/>
    <property type="evidence" value="ECO:0007669"/>
    <property type="project" value="TreeGrafter"/>
</dbReference>
<dbReference type="InterPro" id="IPR018253">
    <property type="entry name" value="DnaJ_domain_CS"/>
</dbReference>
<dbReference type="CDD" id="cd06257">
    <property type="entry name" value="DnaJ"/>
    <property type="match status" value="1"/>
</dbReference>
<dbReference type="Gene3D" id="2.10.230.10">
    <property type="entry name" value="Heat shock protein DnaJ, cysteine-rich domain"/>
    <property type="match status" value="1"/>
</dbReference>
<organism evidence="8">
    <name type="scientific">marine sediment metagenome</name>
    <dbReference type="NCBI Taxonomy" id="412755"/>
    <lineage>
        <taxon>unclassified sequences</taxon>
        <taxon>metagenomes</taxon>
        <taxon>ecological metagenomes</taxon>
    </lineage>
</organism>
<dbReference type="SUPFAM" id="SSF57938">
    <property type="entry name" value="DnaJ/Hsp40 cysteine-rich domain"/>
    <property type="match status" value="1"/>
</dbReference>
<dbReference type="AlphaFoldDB" id="A0A0F9FHM7"/>
<accession>A0A0F9FHM7</accession>
<comment type="caution">
    <text evidence="8">The sequence shown here is derived from an EMBL/GenBank/DDBJ whole genome shotgun (WGS) entry which is preliminary data.</text>
</comment>
<dbReference type="SMART" id="SM00271">
    <property type="entry name" value="DnaJ"/>
    <property type="match status" value="1"/>
</dbReference>
<dbReference type="CDD" id="cd10719">
    <property type="entry name" value="DnaJ_zf"/>
    <property type="match status" value="1"/>
</dbReference>
<evidence type="ECO:0000256" key="5">
    <source>
        <dbReference type="ARBA" id="ARBA00023186"/>
    </source>
</evidence>
<reference evidence="8" key="1">
    <citation type="journal article" date="2015" name="Nature">
        <title>Complex archaea that bridge the gap between prokaryotes and eukaryotes.</title>
        <authorList>
            <person name="Spang A."/>
            <person name="Saw J.H."/>
            <person name="Jorgensen S.L."/>
            <person name="Zaremba-Niedzwiedzka K."/>
            <person name="Martijn J."/>
            <person name="Lind A.E."/>
            <person name="van Eijk R."/>
            <person name="Schleper C."/>
            <person name="Guy L."/>
            <person name="Ettema T.J."/>
        </authorList>
    </citation>
    <scope>NUCLEOTIDE SEQUENCE</scope>
</reference>
<evidence type="ECO:0000256" key="4">
    <source>
        <dbReference type="ARBA" id="ARBA00022833"/>
    </source>
</evidence>
<keyword evidence="3" id="KW-0863">Zinc-finger</keyword>
<dbReference type="InterPro" id="IPR008971">
    <property type="entry name" value="HSP40/DnaJ_pept-bd"/>
</dbReference>
<dbReference type="FunFam" id="2.60.260.20:FF:000005">
    <property type="entry name" value="Chaperone protein dnaJ 1, mitochondrial"/>
    <property type="match status" value="1"/>
</dbReference>
<dbReference type="PRINTS" id="PR00625">
    <property type="entry name" value="JDOMAIN"/>
</dbReference>
<proteinExistence type="inferred from homology"/>
<dbReference type="HAMAP" id="MF_01152">
    <property type="entry name" value="DnaJ"/>
    <property type="match status" value="1"/>
</dbReference>
<dbReference type="PANTHER" id="PTHR43096">
    <property type="entry name" value="DNAJ HOMOLOG 1, MITOCHONDRIAL-RELATED"/>
    <property type="match status" value="1"/>
</dbReference>
<dbReference type="NCBIfam" id="TIGR02349">
    <property type="entry name" value="DnaJ_bact"/>
    <property type="match status" value="1"/>
</dbReference>
<evidence type="ECO:0000259" key="6">
    <source>
        <dbReference type="PROSITE" id="PS50076"/>
    </source>
</evidence>
<feature type="domain" description="CR-type" evidence="7">
    <location>
        <begin position="134"/>
        <end position="213"/>
    </location>
</feature>
<keyword evidence="4" id="KW-0862">Zinc</keyword>
<dbReference type="Pfam" id="PF00684">
    <property type="entry name" value="DnaJ_CXXCXGXG"/>
    <property type="match status" value="1"/>
</dbReference>
<name>A0A0F9FHM7_9ZZZZ</name>
<dbReference type="SUPFAM" id="SSF49493">
    <property type="entry name" value="HSP40/DnaJ peptide-binding domain"/>
    <property type="match status" value="2"/>
</dbReference>
<dbReference type="GO" id="GO:0005524">
    <property type="term" value="F:ATP binding"/>
    <property type="evidence" value="ECO:0007669"/>
    <property type="project" value="InterPro"/>
</dbReference>
<dbReference type="GO" id="GO:0042026">
    <property type="term" value="P:protein refolding"/>
    <property type="evidence" value="ECO:0007669"/>
    <property type="project" value="TreeGrafter"/>
</dbReference>
<keyword evidence="2" id="KW-0677">Repeat</keyword>
<evidence type="ECO:0000256" key="2">
    <source>
        <dbReference type="ARBA" id="ARBA00022737"/>
    </source>
</evidence>
<evidence type="ECO:0000259" key="7">
    <source>
        <dbReference type="PROSITE" id="PS51188"/>
    </source>
</evidence>
<evidence type="ECO:0000313" key="8">
    <source>
        <dbReference type="EMBL" id="KKL77971.1"/>
    </source>
</evidence>
<dbReference type="Pfam" id="PF01556">
    <property type="entry name" value="DnaJ_C"/>
    <property type="match status" value="1"/>
</dbReference>
<protein>
    <recommendedName>
        <fullName evidence="9">J domain-containing protein</fullName>
    </recommendedName>
</protein>
<dbReference type="CDD" id="cd10747">
    <property type="entry name" value="DnaJ_C"/>
    <property type="match status" value="1"/>
</dbReference>
<dbReference type="PROSITE" id="PS50076">
    <property type="entry name" value="DNAJ_2"/>
    <property type="match status" value="1"/>
</dbReference>
<gene>
    <name evidence="8" type="ORF">LCGC14_2029550</name>
</gene>
<dbReference type="Gene3D" id="2.60.260.20">
    <property type="entry name" value="Urease metallochaperone UreE, N-terminal domain"/>
    <property type="match status" value="2"/>
</dbReference>
<dbReference type="Gene3D" id="1.10.287.110">
    <property type="entry name" value="DnaJ domain"/>
    <property type="match status" value="1"/>
</dbReference>
<dbReference type="PROSITE" id="PS51188">
    <property type="entry name" value="ZF_CR"/>
    <property type="match status" value="1"/>
</dbReference>
<dbReference type="PANTHER" id="PTHR43096:SF52">
    <property type="entry name" value="DNAJ HOMOLOG 1, MITOCHONDRIAL-RELATED"/>
    <property type="match status" value="1"/>
</dbReference>
<dbReference type="EMBL" id="LAZR01023596">
    <property type="protein sequence ID" value="KKL77971.1"/>
    <property type="molecule type" value="Genomic_DNA"/>
</dbReference>
<dbReference type="InterPro" id="IPR001623">
    <property type="entry name" value="DnaJ_domain"/>
</dbReference>
<feature type="domain" description="J" evidence="6">
    <location>
        <begin position="7"/>
        <end position="73"/>
    </location>
</feature>
<dbReference type="GO" id="GO:0008270">
    <property type="term" value="F:zinc ion binding"/>
    <property type="evidence" value="ECO:0007669"/>
    <property type="project" value="UniProtKB-KW"/>
</dbReference>
<dbReference type="Pfam" id="PF00226">
    <property type="entry name" value="DnaJ"/>
    <property type="match status" value="1"/>
</dbReference>
<dbReference type="InterPro" id="IPR002939">
    <property type="entry name" value="DnaJ_C"/>
</dbReference>
<evidence type="ECO:0008006" key="9">
    <source>
        <dbReference type="Google" id="ProtNLM"/>
    </source>
</evidence>
<evidence type="ECO:0000256" key="3">
    <source>
        <dbReference type="ARBA" id="ARBA00022771"/>
    </source>
</evidence>
<dbReference type="GO" id="GO:0009408">
    <property type="term" value="P:response to heat"/>
    <property type="evidence" value="ECO:0007669"/>
    <property type="project" value="InterPro"/>
</dbReference>
<dbReference type="InterPro" id="IPR036869">
    <property type="entry name" value="J_dom_sf"/>
</dbReference>
<dbReference type="SUPFAM" id="SSF46565">
    <property type="entry name" value="Chaperone J-domain"/>
    <property type="match status" value="1"/>
</dbReference>
<sequence>MAQRKRDYYEVLNLPRNAGADDIKRAYRRGALKYHPDNVKGDKGDAETKFKELAEAYEVLADPRKRQLYDLHGHAGLRGAGVHDFSSMGFGDIFSMFADIFGEAMAGGQRGRRRSRGYDLETQVELTLQEVATGAEKTLEFERMDLCDTCSGSGAKPGTSPARCQTCRGYGQVETAGGGFFRIVRTCPDCRGKGTIISAPCTHCRGSGRTRKRRVLTVHAPPGVEEGQVLRITGEGEPGAEGALRGDLRCYITILPDPLLRRSGADVICLVPITYSQAALGATVEVPTLEGKDEVAVPAGSQHGDVIFLRGKGLPNPRNGKRGDQAVQVLIEVPKRLSTQQEDLLRQLAELEDMDVLPAKKGFFDKLKEYFGCL</sequence>